<sequence length="69" mass="7957">MKKSNRKSGFLAGDIDLVRSRIFANKESFHKDQAKLAFPEKIRVLIKLQKIANEIKSQTGREPGFVWKI</sequence>
<proteinExistence type="predicted"/>
<comment type="caution">
    <text evidence="1">The sequence shown here is derived from an EMBL/GenBank/DDBJ whole genome shotgun (WGS) entry which is preliminary data.</text>
</comment>
<evidence type="ECO:0000313" key="1">
    <source>
        <dbReference type="EMBL" id="OGC43402.1"/>
    </source>
</evidence>
<accession>A0A1F4UEP0</accession>
<dbReference type="Proteomes" id="UP000177025">
    <property type="component" value="Unassembled WGS sequence"/>
</dbReference>
<gene>
    <name evidence="1" type="ORF">A2Y85_07675</name>
</gene>
<dbReference type="AlphaFoldDB" id="A0A1F4UEP0"/>
<reference evidence="1 2" key="1">
    <citation type="journal article" date="2016" name="Nat. Commun.">
        <title>Thousands of microbial genomes shed light on interconnected biogeochemical processes in an aquifer system.</title>
        <authorList>
            <person name="Anantharaman K."/>
            <person name="Brown C.T."/>
            <person name="Hug L.A."/>
            <person name="Sharon I."/>
            <person name="Castelle C.J."/>
            <person name="Probst A.J."/>
            <person name="Thomas B.C."/>
            <person name="Singh A."/>
            <person name="Wilkins M.J."/>
            <person name="Karaoz U."/>
            <person name="Brodie E.L."/>
            <person name="Williams K.H."/>
            <person name="Hubbard S.S."/>
            <person name="Banfield J.F."/>
        </authorList>
    </citation>
    <scope>NUCLEOTIDE SEQUENCE [LARGE SCALE GENOMIC DNA]</scope>
</reference>
<dbReference type="EMBL" id="MEUM01000022">
    <property type="protein sequence ID" value="OGC43402.1"/>
    <property type="molecule type" value="Genomic_DNA"/>
</dbReference>
<organism evidence="1 2">
    <name type="scientific">candidate division WOR-3 bacterium RBG_13_43_14</name>
    <dbReference type="NCBI Taxonomy" id="1802590"/>
    <lineage>
        <taxon>Bacteria</taxon>
        <taxon>Bacteria division WOR-3</taxon>
    </lineage>
</organism>
<protein>
    <submittedName>
        <fullName evidence="1">Uncharacterized protein</fullName>
    </submittedName>
</protein>
<name>A0A1F4UEP0_UNCW3</name>
<evidence type="ECO:0000313" key="2">
    <source>
        <dbReference type="Proteomes" id="UP000177025"/>
    </source>
</evidence>